<sequence length="36" mass="4458">MHSHLNSILFQLQDKRRIRREEEGCDRNFSLDNSRR</sequence>
<dbReference type="EMBL" id="FZNS01000004">
    <property type="protein sequence ID" value="SNR60529.1"/>
    <property type="molecule type" value="Genomic_DNA"/>
</dbReference>
<organism evidence="1 2">
    <name type="scientific">Hymenobacter mucosus</name>
    <dbReference type="NCBI Taxonomy" id="1411120"/>
    <lineage>
        <taxon>Bacteria</taxon>
        <taxon>Pseudomonadati</taxon>
        <taxon>Bacteroidota</taxon>
        <taxon>Cytophagia</taxon>
        <taxon>Cytophagales</taxon>
        <taxon>Hymenobacteraceae</taxon>
        <taxon>Hymenobacter</taxon>
    </lineage>
</organism>
<dbReference type="AlphaFoldDB" id="A0A238XRA5"/>
<dbReference type="Proteomes" id="UP000198310">
    <property type="component" value="Unassembled WGS sequence"/>
</dbReference>
<gene>
    <name evidence="1" type="ORF">SAMN06269173_104261</name>
</gene>
<reference evidence="2" key="1">
    <citation type="submission" date="2017-06" db="EMBL/GenBank/DDBJ databases">
        <authorList>
            <person name="Varghese N."/>
            <person name="Submissions S."/>
        </authorList>
    </citation>
    <scope>NUCLEOTIDE SEQUENCE [LARGE SCALE GENOMIC DNA]</scope>
    <source>
        <strain evidence="2">DSM 28041</strain>
    </source>
</reference>
<evidence type="ECO:0000313" key="2">
    <source>
        <dbReference type="Proteomes" id="UP000198310"/>
    </source>
</evidence>
<name>A0A238XRA5_9BACT</name>
<accession>A0A238XRA5</accession>
<protein>
    <submittedName>
        <fullName evidence="1">Uncharacterized protein</fullName>
    </submittedName>
</protein>
<proteinExistence type="predicted"/>
<evidence type="ECO:0000313" key="1">
    <source>
        <dbReference type="EMBL" id="SNR60529.1"/>
    </source>
</evidence>
<keyword evidence="2" id="KW-1185">Reference proteome</keyword>